<dbReference type="InterPro" id="IPR003719">
    <property type="entry name" value="Phenazine_PhzF-like"/>
</dbReference>
<dbReference type="PANTHER" id="PTHR13774">
    <property type="entry name" value="PHENAZINE BIOSYNTHESIS PROTEIN"/>
    <property type="match status" value="1"/>
</dbReference>
<evidence type="ECO:0000256" key="2">
    <source>
        <dbReference type="ARBA" id="ARBA00023235"/>
    </source>
</evidence>
<evidence type="ECO:0000313" key="4">
    <source>
        <dbReference type="Proteomes" id="UP000831787"/>
    </source>
</evidence>
<sequence length="285" mass="31879">MSEMIIHTTVFPYKNKGGNPCPVVLNADDLTAEAMQAMTKEFQHETAFVLRASRSDCDVKLKFFVPLHEMEMCVHATIASITVLLKEGFFTSSSVFVETAAGRVHVEWKNHQGEIVVSVDQFSPQFSDETPSRERVAEALSIESSDISECPVQSVSTSRFKLIVPLKSVDLLHQLEPDFKDLWEICETYNTTGVYVFALEDNHVQARQFPNKAGYIEDPATGVAASALGVYLTEHEIFPPIQEGWNTHTVYQGEAMGRKSLITAETYIKDKQIVHNRITGKAVLH</sequence>
<dbReference type="NCBIfam" id="TIGR00654">
    <property type="entry name" value="PhzF_family"/>
    <property type="match status" value="1"/>
</dbReference>
<evidence type="ECO:0000313" key="3">
    <source>
        <dbReference type="EMBL" id="UOQ42911.1"/>
    </source>
</evidence>
<protein>
    <submittedName>
        <fullName evidence="3">PhzF family phenazine biosynthesis protein</fullName>
    </submittedName>
</protein>
<keyword evidence="2" id="KW-0413">Isomerase</keyword>
<name>A0ABY4ELD8_9BACI</name>
<dbReference type="Gene3D" id="3.10.310.10">
    <property type="entry name" value="Diaminopimelate Epimerase, Chain A, domain 1"/>
    <property type="match status" value="2"/>
</dbReference>
<dbReference type="EMBL" id="CP095073">
    <property type="protein sequence ID" value="UOQ42911.1"/>
    <property type="molecule type" value="Genomic_DNA"/>
</dbReference>
<dbReference type="SUPFAM" id="SSF54506">
    <property type="entry name" value="Diaminopimelate epimerase-like"/>
    <property type="match status" value="1"/>
</dbReference>
<dbReference type="Pfam" id="PF02567">
    <property type="entry name" value="PhzC-PhzF"/>
    <property type="match status" value="1"/>
</dbReference>
<dbReference type="Proteomes" id="UP000831787">
    <property type="component" value="Chromosome"/>
</dbReference>
<dbReference type="PANTHER" id="PTHR13774:SF39">
    <property type="entry name" value="BIOSYNTHESIS PROTEIN, PUTATIVE-RELATED"/>
    <property type="match status" value="1"/>
</dbReference>
<accession>A0ABY4ELD8</accession>
<proteinExistence type="inferred from homology"/>
<reference evidence="3 4" key="1">
    <citation type="submission" date="2022-04" db="EMBL/GenBank/DDBJ databases">
        <title>Halobacillus sp. isolated from saltern.</title>
        <authorList>
            <person name="Won M."/>
            <person name="Lee C.-M."/>
            <person name="Woen H.-Y."/>
            <person name="Kwon S.-W."/>
        </authorList>
    </citation>
    <scope>NUCLEOTIDE SEQUENCE [LARGE SCALE GENOMIC DNA]</scope>
    <source>
        <strain evidence="3 4">SSBR10-3</strain>
    </source>
</reference>
<keyword evidence="4" id="KW-1185">Reference proteome</keyword>
<evidence type="ECO:0000256" key="1">
    <source>
        <dbReference type="ARBA" id="ARBA00008270"/>
    </source>
</evidence>
<dbReference type="PIRSF" id="PIRSF016184">
    <property type="entry name" value="PhzC_PhzF"/>
    <property type="match status" value="1"/>
</dbReference>
<comment type="similarity">
    <text evidence="1">Belongs to the PhzF family.</text>
</comment>
<organism evidence="3 4">
    <name type="scientific">Halobacillus salinarum</name>
    <dbReference type="NCBI Taxonomy" id="2932257"/>
    <lineage>
        <taxon>Bacteria</taxon>
        <taxon>Bacillati</taxon>
        <taxon>Bacillota</taxon>
        <taxon>Bacilli</taxon>
        <taxon>Bacillales</taxon>
        <taxon>Bacillaceae</taxon>
        <taxon>Halobacillus</taxon>
    </lineage>
</organism>
<dbReference type="RefSeq" id="WP_244708271.1">
    <property type="nucleotide sequence ID" value="NZ_CP095073.1"/>
</dbReference>
<gene>
    <name evidence="3" type="ORF">MUN89_13190</name>
</gene>